<evidence type="ECO:0000313" key="1">
    <source>
        <dbReference type="EMBL" id="KAJ4340167.1"/>
    </source>
</evidence>
<organism evidence="1 2">
    <name type="scientific">Didymella glomerata</name>
    <dbReference type="NCBI Taxonomy" id="749621"/>
    <lineage>
        <taxon>Eukaryota</taxon>
        <taxon>Fungi</taxon>
        <taxon>Dikarya</taxon>
        <taxon>Ascomycota</taxon>
        <taxon>Pezizomycotina</taxon>
        <taxon>Dothideomycetes</taxon>
        <taxon>Pleosporomycetidae</taxon>
        <taxon>Pleosporales</taxon>
        <taxon>Pleosporineae</taxon>
        <taxon>Didymellaceae</taxon>
        <taxon>Didymella</taxon>
    </lineage>
</organism>
<name>A0A9W8X4Q4_9PLEO</name>
<dbReference type="Proteomes" id="UP001140562">
    <property type="component" value="Unassembled WGS sequence"/>
</dbReference>
<proteinExistence type="predicted"/>
<comment type="caution">
    <text evidence="1">The sequence shown here is derived from an EMBL/GenBank/DDBJ whole genome shotgun (WGS) entry which is preliminary data.</text>
</comment>
<evidence type="ECO:0000313" key="2">
    <source>
        <dbReference type="Proteomes" id="UP001140562"/>
    </source>
</evidence>
<sequence>MFNTSNYLDDYEAAQIPQHDPSPPMECLYEAVRQYRLQSPDHFELHVKVQQVSRSYSQSASTNPKDRTFTISLDVLFCGNSIEGSIRVPVQCHLQRSARRSKKKRWTCLAVSSNATVEGLDTFLASTFPIIDGPLRHDTLSLWWLANGKSFDWTALPTELKERVIEHCMHQPRTHGIFNGRLERFNWCNKADHEIRRPGTFEIIKQLGDWFSLLSVSHQVRAITLRLCISGGSTLTHTEGLCVSVASYRELRDCMGRLKDYYQMTTPNGVPVSPIEHALSKCYERFPKIYPHLNRFATLRHGIQKIDISMDWLSFMHFFKVHVGGFERYQTSFRRFHQTKALTYDIFERLPCLNEIVIRLPLRPYGGWRDKAGQCGPQLWHVDSPCPRKVHRVIYERVAEVLAPYNVTMRNLIDYAEVRRYEAARAKAVKALEFTKVELEELYAEDGGGVELSEHEKGRSEELELARRKKEREVADVGDVQDGFWPPLCFCNEPCILARVLTARKHHG</sequence>
<protein>
    <submittedName>
        <fullName evidence="1">Uncharacterized protein</fullName>
    </submittedName>
</protein>
<keyword evidence="2" id="KW-1185">Reference proteome</keyword>
<dbReference type="EMBL" id="JAPEUV010000018">
    <property type="protein sequence ID" value="KAJ4340167.1"/>
    <property type="molecule type" value="Genomic_DNA"/>
</dbReference>
<dbReference type="AlphaFoldDB" id="A0A9W8X4Q4"/>
<gene>
    <name evidence="1" type="ORF">N0V87_002788</name>
</gene>
<dbReference type="OrthoDB" id="3781946at2759"/>
<accession>A0A9W8X4Q4</accession>
<reference evidence="1" key="1">
    <citation type="submission" date="2022-10" db="EMBL/GenBank/DDBJ databases">
        <title>Tapping the CABI collections for fungal endophytes: first genome assemblies for Collariella, Neodidymelliopsis, Ascochyta clinopodiicola, Didymella pomorum, Didymosphaeria variabile, Neocosmospora piperis and Neocucurbitaria cava.</title>
        <authorList>
            <person name="Hill R."/>
        </authorList>
    </citation>
    <scope>NUCLEOTIDE SEQUENCE</scope>
    <source>
        <strain evidence="1">IMI 360193</strain>
    </source>
</reference>